<evidence type="ECO:0000313" key="1">
    <source>
        <dbReference type="EMBL" id="KAI3734058.1"/>
    </source>
</evidence>
<reference evidence="1 2" key="2">
    <citation type="journal article" date="2022" name="Mol. Ecol. Resour.">
        <title>The genomes of chicory, endive, great burdock and yacon provide insights into Asteraceae paleo-polyploidization history and plant inulin production.</title>
        <authorList>
            <person name="Fan W."/>
            <person name="Wang S."/>
            <person name="Wang H."/>
            <person name="Wang A."/>
            <person name="Jiang F."/>
            <person name="Liu H."/>
            <person name="Zhao H."/>
            <person name="Xu D."/>
            <person name="Zhang Y."/>
        </authorList>
    </citation>
    <scope>NUCLEOTIDE SEQUENCE [LARGE SCALE GENOMIC DNA]</scope>
    <source>
        <strain evidence="2">cv. Niubang</strain>
    </source>
</reference>
<evidence type="ECO:0000313" key="2">
    <source>
        <dbReference type="Proteomes" id="UP001055879"/>
    </source>
</evidence>
<proteinExistence type="predicted"/>
<accession>A0ACB9CIS6</accession>
<gene>
    <name evidence="1" type="ORF">L6452_13519</name>
</gene>
<name>A0ACB9CIS6_ARCLA</name>
<dbReference type="Proteomes" id="UP001055879">
    <property type="component" value="Linkage Group LG04"/>
</dbReference>
<sequence>MAGEDEIEGGNIDEEQVHFNSANLSSDWPFNGPNDLTNTSMSMITSSNPMNNTSCSSAPMIDSFCHTPPTVWDHHPTNSQNLGAFCDMNLQNSGATSSSSPLGFRKGNLLVPARNLDMCWAPPNSAIKRGGMFLPPSASTMLPHSLSQFPADSGFIERAARLSSFSAGNFEDMINPFGSVPESSLSPYSSRSMPPVQQGQPQDGFVGNGFKSASAQGSKDMPMTVDCGANDGSQPKNERQGESFVRSVHEAKQGGSGFSGNNGPGEAEFSEGGVGGGQDDNSNEGLDLKKRRRSDQDTEYNQVKRSPQTPSEATKNNTEVQQKGDNNPNSVANKSSGKHGKQVSQSSDIQKEEYIHVRARRGQATNSHSLAERVRREKISERMKFLQDLVPGCSKVTGKAVMLDEIINYVQSLQRQVEFLSMKLATVNPRMDFNIEGLLAKDMLESRGGTSGTLGFGADMTMPYAPNSSQMAIMQGGLSGVGSSSDAVRRTINSHLMAIGGYKDPTSQVPSSWDDELHNIVQMGLNPSTPISSQNLGSTPPGHLKAEP</sequence>
<dbReference type="EMBL" id="CM042050">
    <property type="protein sequence ID" value="KAI3734058.1"/>
    <property type="molecule type" value="Genomic_DNA"/>
</dbReference>
<reference evidence="2" key="1">
    <citation type="journal article" date="2022" name="Mol. Ecol. Resour.">
        <title>The genomes of chicory, endive, great burdock and yacon provide insights into Asteraceae palaeo-polyploidization history and plant inulin production.</title>
        <authorList>
            <person name="Fan W."/>
            <person name="Wang S."/>
            <person name="Wang H."/>
            <person name="Wang A."/>
            <person name="Jiang F."/>
            <person name="Liu H."/>
            <person name="Zhao H."/>
            <person name="Xu D."/>
            <person name="Zhang Y."/>
        </authorList>
    </citation>
    <scope>NUCLEOTIDE SEQUENCE [LARGE SCALE GENOMIC DNA]</scope>
    <source>
        <strain evidence="2">cv. Niubang</strain>
    </source>
</reference>
<protein>
    <submittedName>
        <fullName evidence="1">Uncharacterized protein</fullName>
    </submittedName>
</protein>
<organism evidence="1 2">
    <name type="scientific">Arctium lappa</name>
    <name type="common">Greater burdock</name>
    <name type="synonym">Lappa major</name>
    <dbReference type="NCBI Taxonomy" id="4217"/>
    <lineage>
        <taxon>Eukaryota</taxon>
        <taxon>Viridiplantae</taxon>
        <taxon>Streptophyta</taxon>
        <taxon>Embryophyta</taxon>
        <taxon>Tracheophyta</taxon>
        <taxon>Spermatophyta</taxon>
        <taxon>Magnoliopsida</taxon>
        <taxon>eudicotyledons</taxon>
        <taxon>Gunneridae</taxon>
        <taxon>Pentapetalae</taxon>
        <taxon>asterids</taxon>
        <taxon>campanulids</taxon>
        <taxon>Asterales</taxon>
        <taxon>Asteraceae</taxon>
        <taxon>Carduoideae</taxon>
        <taxon>Cardueae</taxon>
        <taxon>Arctiinae</taxon>
        <taxon>Arctium</taxon>
    </lineage>
</organism>
<keyword evidence="2" id="KW-1185">Reference proteome</keyword>
<comment type="caution">
    <text evidence="1">The sequence shown here is derived from an EMBL/GenBank/DDBJ whole genome shotgun (WGS) entry which is preliminary data.</text>
</comment>